<name>A0A699TZJ2_TANCI</name>
<feature type="non-terminal residue" evidence="1">
    <location>
        <position position="123"/>
    </location>
</feature>
<dbReference type="EMBL" id="BKCJ011269748">
    <property type="protein sequence ID" value="GFD13034.1"/>
    <property type="molecule type" value="Genomic_DNA"/>
</dbReference>
<gene>
    <name evidence="1" type="ORF">Tci_885003</name>
</gene>
<reference evidence="1" key="1">
    <citation type="journal article" date="2019" name="Sci. Rep.">
        <title>Draft genome of Tanacetum cinerariifolium, the natural source of mosquito coil.</title>
        <authorList>
            <person name="Yamashiro T."/>
            <person name="Shiraishi A."/>
            <person name="Satake H."/>
            <person name="Nakayama K."/>
        </authorList>
    </citation>
    <scope>NUCLEOTIDE SEQUENCE</scope>
</reference>
<organism evidence="1">
    <name type="scientific">Tanacetum cinerariifolium</name>
    <name type="common">Dalmatian daisy</name>
    <name type="synonym">Chrysanthemum cinerariifolium</name>
    <dbReference type="NCBI Taxonomy" id="118510"/>
    <lineage>
        <taxon>Eukaryota</taxon>
        <taxon>Viridiplantae</taxon>
        <taxon>Streptophyta</taxon>
        <taxon>Embryophyta</taxon>
        <taxon>Tracheophyta</taxon>
        <taxon>Spermatophyta</taxon>
        <taxon>Magnoliopsida</taxon>
        <taxon>eudicotyledons</taxon>
        <taxon>Gunneridae</taxon>
        <taxon>Pentapetalae</taxon>
        <taxon>asterids</taxon>
        <taxon>campanulids</taxon>
        <taxon>Asterales</taxon>
        <taxon>Asteraceae</taxon>
        <taxon>Asteroideae</taxon>
        <taxon>Anthemideae</taxon>
        <taxon>Anthemidinae</taxon>
        <taxon>Tanacetum</taxon>
    </lineage>
</organism>
<evidence type="ECO:0000313" key="1">
    <source>
        <dbReference type="EMBL" id="GFD13034.1"/>
    </source>
</evidence>
<proteinExistence type="predicted"/>
<comment type="caution">
    <text evidence="1">The sequence shown here is derived from an EMBL/GenBank/DDBJ whole genome shotgun (WGS) entry which is preliminary data.</text>
</comment>
<protein>
    <submittedName>
        <fullName evidence="1">Uncharacterized protein</fullName>
    </submittedName>
</protein>
<dbReference type="AlphaFoldDB" id="A0A699TZJ2"/>
<accession>A0A699TZJ2</accession>
<sequence>MRTNHQNFSNSIRNFAPTAVLTKSGIVSISTGRQSSSRAATPVSIARPINIAAPKPIVNVAKTRQNAFQKTHSLSRKPFHQQTALKSRYLVNTAKVKSVNTTKGKSVTNVVGKQGTNVVKSSA</sequence>